<protein>
    <submittedName>
        <fullName evidence="2">Uncharacterized protein</fullName>
    </submittedName>
</protein>
<dbReference type="Proteomes" id="UP001157418">
    <property type="component" value="Unassembled WGS sequence"/>
</dbReference>
<comment type="caution">
    <text evidence="2">The sequence shown here is derived from an EMBL/GenBank/DDBJ whole genome shotgun (WGS) entry which is preliminary data.</text>
</comment>
<dbReference type="AlphaFoldDB" id="A0AAU9NDV3"/>
<accession>A0AAU9NDV3</accession>
<gene>
    <name evidence="2" type="ORF">LVIROSA_LOCUS21767</name>
</gene>
<feature type="compositionally biased region" description="Acidic residues" evidence="1">
    <location>
        <begin position="217"/>
        <end position="227"/>
    </location>
</feature>
<reference evidence="2 3" key="1">
    <citation type="submission" date="2022-01" db="EMBL/GenBank/DDBJ databases">
        <authorList>
            <person name="Xiong W."/>
            <person name="Schranz E."/>
        </authorList>
    </citation>
    <scope>NUCLEOTIDE SEQUENCE [LARGE SCALE GENOMIC DNA]</scope>
</reference>
<evidence type="ECO:0000256" key="1">
    <source>
        <dbReference type="SAM" id="MobiDB-lite"/>
    </source>
</evidence>
<name>A0AAU9NDV3_9ASTR</name>
<dbReference type="EMBL" id="CAKMRJ010004445">
    <property type="protein sequence ID" value="CAH1435313.1"/>
    <property type="molecule type" value="Genomic_DNA"/>
</dbReference>
<sequence length="262" mass="30161">MGTRIRAHKQKTHRFHSFVPSFPFLFVLNVEPLQLKSLSVSSTVMTNGSSLIVDVHYNGVFSPNPLVYFDPDIASVRDVYFNAMVFSDFITFLEKLTKKINFKDVYYCIPHERLSEGLGVSQNEGDYREFLEVGNGSQEKRINVYIDQYNEPIFDWIEEENPDEYDSVVEDEDEVDESTFSYAILPDHEDDEVVSSKKPLDDSFLNALCPNKKSEDSSDTDATDEEVDVKPMYPVHDPNQNWKKMVPILGIVRSCERKDSRS</sequence>
<feature type="region of interest" description="Disordered" evidence="1">
    <location>
        <begin position="208"/>
        <end position="240"/>
    </location>
</feature>
<evidence type="ECO:0000313" key="2">
    <source>
        <dbReference type="EMBL" id="CAH1435313.1"/>
    </source>
</evidence>
<organism evidence="2 3">
    <name type="scientific">Lactuca virosa</name>
    <dbReference type="NCBI Taxonomy" id="75947"/>
    <lineage>
        <taxon>Eukaryota</taxon>
        <taxon>Viridiplantae</taxon>
        <taxon>Streptophyta</taxon>
        <taxon>Embryophyta</taxon>
        <taxon>Tracheophyta</taxon>
        <taxon>Spermatophyta</taxon>
        <taxon>Magnoliopsida</taxon>
        <taxon>eudicotyledons</taxon>
        <taxon>Gunneridae</taxon>
        <taxon>Pentapetalae</taxon>
        <taxon>asterids</taxon>
        <taxon>campanulids</taxon>
        <taxon>Asterales</taxon>
        <taxon>Asteraceae</taxon>
        <taxon>Cichorioideae</taxon>
        <taxon>Cichorieae</taxon>
        <taxon>Lactucinae</taxon>
        <taxon>Lactuca</taxon>
    </lineage>
</organism>
<evidence type="ECO:0000313" key="3">
    <source>
        <dbReference type="Proteomes" id="UP001157418"/>
    </source>
</evidence>
<keyword evidence="3" id="KW-1185">Reference proteome</keyword>
<proteinExistence type="predicted"/>